<protein>
    <submittedName>
        <fullName evidence="3">Uncharacterized protein</fullName>
    </submittedName>
</protein>
<keyword evidence="2" id="KW-0812">Transmembrane</keyword>
<evidence type="ECO:0000313" key="3">
    <source>
        <dbReference type="EMBL" id="WWC88385.1"/>
    </source>
</evidence>
<feature type="transmembrane region" description="Helical" evidence="2">
    <location>
        <begin position="191"/>
        <end position="212"/>
    </location>
</feature>
<feature type="transmembrane region" description="Helical" evidence="2">
    <location>
        <begin position="30"/>
        <end position="52"/>
    </location>
</feature>
<dbReference type="GeneID" id="91093966"/>
<dbReference type="Proteomes" id="UP001355207">
    <property type="component" value="Chromosome 4"/>
</dbReference>
<feature type="transmembrane region" description="Helical" evidence="2">
    <location>
        <begin position="64"/>
        <end position="83"/>
    </location>
</feature>
<accession>A0AAX4JUZ4</accession>
<reference evidence="3 4" key="1">
    <citation type="submission" date="2024-01" db="EMBL/GenBank/DDBJ databases">
        <title>Comparative genomics of Cryptococcus and Kwoniella reveals pathogenesis evolution and contrasting modes of karyotype evolution via chromosome fusion or intercentromeric recombination.</title>
        <authorList>
            <person name="Coelho M.A."/>
            <person name="David-Palma M."/>
            <person name="Shea T."/>
            <person name="Bowers K."/>
            <person name="McGinley-Smith S."/>
            <person name="Mohammad A.W."/>
            <person name="Gnirke A."/>
            <person name="Yurkov A.M."/>
            <person name="Nowrousian M."/>
            <person name="Sun S."/>
            <person name="Cuomo C.A."/>
            <person name="Heitman J."/>
        </authorList>
    </citation>
    <scope>NUCLEOTIDE SEQUENCE [LARGE SCALE GENOMIC DNA]</scope>
    <source>
        <strain evidence="3 4">CBS 6074</strain>
    </source>
</reference>
<feature type="transmembrane region" description="Helical" evidence="2">
    <location>
        <begin position="232"/>
        <end position="251"/>
    </location>
</feature>
<keyword evidence="2" id="KW-1133">Transmembrane helix</keyword>
<evidence type="ECO:0000256" key="2">
    <source>
        <dbReference type="SAM" id="Phobius"/>
    </source>
</evidence>
<dbReference type="EMBL" id="CP144101">
    <property type="protein sequence ID" value="WWC88385.1"/>
    <property type="molecule type" value="Genomic_DNA"/>
</dbReference>
<feature type="region of interest" description="Disordered" evidence="1">
    <location>
        <begin position="407"/>
        <end position="428"/>
    </location>
</feature>
<proteinExistence type="predicted"/>
<keyword evidence="4" id="KW-1185">Reference proteome</keyword>
<gene>
    <name evidence="3" type="ORF">L201_003296</name>
</gene>
<dbReference type="RefSeq" id="XP_066075148.1">
    <property type="nucleotide sequence ID" value="XM_066219051.1"/>
</dbReference>
<feature type="transmembrane region" description="Helical" evidence="2">
    <location>
        <begin position="103"/>
        <end position="128"/>
    </location>
</feature>
<evidence type="ECO:0000256" key="1">
    <source>
        <dbReference type="SAM" id="MobiDB-lite"/>
    </source>
</evidence>
<organism evidence="3 4">
    <name type="scientific">Kwoniella dendrophila CBS 6074</name>
    <dbReference type="NCBI Taxonomy" id="1295534"/>
    <lineage>
        <taxon>Eukaryota</taxon>
        <taxon>Fungi</taxon>
        <taxon>Dikarya</taxon>
        <taxon>Basidiomycota</taxon>
        <taxon>Agaricomycotina</taxon>
        <taxon>Tremellomycetes</taxon>
        <taxon>Tremellales</taxon>
        <taxon>Cryptococcaceae</taxon>
        <taxon>Kwoniella</taxon>
    </lineage>
</organism>
<feature type="transmembrane region" description="Helical" evidence="2">
    <location>
        <begin position="140"/>
        <end position="162"/>
    </location>
</feature>
<evidence type="ECO:0000313" key="4">
    <source>
        <dbReference type="Proteomes" id="UP001355207"/>
    </source>
</evidence>
<sequence length="428" mass="47418">MANISPSILAVENLTPQLWDLVHAKAEDTIWYAFIGTLLQAMLVTSVLGLTIKYFTYFTNRDSPYVLWGIGIGTTIQVGELMLTCAEDYRLIHCGPDKFQDMFKFLVISGMIRNMTAAMFNIAAGSYYTWRIWMMCGRKMYMIPPFAMGGMAQMMMTVIAVVHGCKLPEITVDTINEIPELMPKIMKFFKIWGAITLVVDGALCIVMTVLLFKTQDSLFAKEDKIFRKLISLVYETMLPPVICLLILEAASGSKGTPLTDMRRIITCILPVLYYHSALHTLCGRQDLRDLLDDKLASSGIHVISSGSGKGSSGQNGRVYAAHPPGLRSINNAEEGIAGEGIELQESPKKGFSKPHKKSRSHQAIPQMPTVTVERSTIISLSDDYDISSEVLTRPPRGQVNLNSYAIGEGESDDEKSVITNRSAPVYHI</sequence>
<name>A0AAX4JUZ4_9TREE</name>
<dbReference type="AlphaFoldDB" id="A0AAX4JUZ4"/>
<keyword evidence="2" id="KW-0472">Membrane</keyword>